<dbReference type="NCBIfam" id="TIGR01534">
    <property type="entry name" value="GAPDH-I"/>
    <property type="match status" value="1"/>
</dbReference>
<evidence type="ECO:0000256" key="1">
    <source>
        <dbReference type="ARBA" id="ARBA00007406"/>
    </source>
</evidence>
<dbReference type="GO" id="GO:0050661">
    <property type="term" value="F:NADP binding"/>
    <property type="evidence" value="ECO:0007669"/>
    <property type="project" value="InterPro"/>
</dbReference>
<reference evidence="11 12" key="1">
    <citation type="submission" date="2018-07" db="EMBL/GenBank/DDBJ databases">
        <title>Modular assembly of carbohydrate-degrading microbial communities in the ocean.</title>
        <authorList>
            <person name="Enke T.N."/>
            <person name="Datta M.S."/>
            <person name="Schwartzman J.A."/>
            <person name="Cermak N."/>
            <person name="Schmitz D.A."/>
            <person name="Barrere J."/>
            <person name="Cordero O.X."/>
        </authorList>
    </citation>
    <scope>NUCLEOTIDE SEQUENCE [LARGE SCALE GENOMIC DNA]</scope>
    <source>
        <strain evidence="11 12">C3M10</strain>
    </source>
</reference>
<dbReference type="PIRSF" id="PIRSF000149">
    <property type="entry name" value="GAP_DH"/>
    <property type="match status" value="1"/>
</dbReference>
<dbReference type="EMBL" id="QOCE01000046">
    <property type="protein sequence ID" value="RBW51334.1"/>
    <property type="molecule type" value="Genomic_DNA"/>
</dbReference>
<proteinExistence type="inferred from homology"/>
<dbReference type="SMART" id="SM00846">
    <property type="entry name" value="Gp_dh_N"/>
    <property type="match status" value="1"/>
</dbReference>
<keyword evidence="3 9" id="KW-0560">Oxidoreductase</keyword>
<dbReference type="FunFam" id="3.30.360.10:FF:000002">
    <property type="entry name" value="Glyceraldehyde-3-phosphate dehydrogenase"/>
    <property type="match status" value="1"/>
</dbReference>
<feature type="binding site" evidence="6">
    <location>
        <begin position="12"/>
        <end position="13"/>
    </location>
    <ligand>
        <name>NAD(+)</name>
        <dbReference type="ChEBI" id="CHEBI:57540"/>
    </ligand>
</feature>
<dbReference type="Pfam" id="PF00044">
    <property type="entry name" value="Gp_dh_N"/>
    <property type="match status" value="1"/>
</dbReference>
<name>A0A366WNC0_9RHOB</name>
<evidence type="ECO:0000256" key="5">
    <source>
        <dbReference type="PIRSR" id="PIRSR000149-2"/>
    </source>
</evidence>
<dbReference type="InterPro" id="IPR020831">
    <property type="entry name" value="GlycerAld/Erythrose_P_DH"/>
</dbReference>
<dbReference type="GO" id="GO:0016620">
    <property type="term" value="F:oxidoreductase activity, acting on the aldehyde or oxo group of donors, NAD or NADP as acceptor"/>
    <property type="evidence" value="ECO:0007669"/>
    <property type="project" value="InterPro"/>
</dbReference>
<feature type="binding site" evidence="5">
    <location>
        <begin position="210"/>
        <end position="211"/>
    </location>
    <ligand>
        <name>D-glyceraldehyde 3-phosphate</name>
        <dbReference type="ChEBI" id="CHEBI:59776"/>
    </ligand>
</feature>
<feature type="domain" description="Glyceraldehyde 3-phosphate dehydrogenase NAD(P) binding" evidence="10">
    <location>
        <begin position="3"/>
        <end position="152"/>
    </location>
</feature>
<feature type="binding site" evidence="6">
    <location>
        <position position="36"/>
    </location>
    <ligand>
        <name>NAD(+)</name>
        <dbReference type="ChEBI" id="CHEBI:57540"/>
    </ligand>
</feature>
<feature type="active site" description="Nucleophile" evidence="4">
    <location>
        <position position="152"/>
    </location>
</feature>
<evidence type="ECO:0000259" key="10">
    <source>
        <dbReference type="SMART" id="SM00846"/>
    </source>
</evidence>
<feature type="binding site" evidence="6">
    <location>
        <position position="81"/>
    </location>
    <ligand>
        <name>NAD(+)</name>
        <dbReference type="ChEBI" id="CHEBI:57540"/>
    </ligand>
</feature>
<evidence type="ECO:0000256" key="8">
    <source>
        <dbReference type="RuleBase" id="RU000397"/>
    </source>
</evidence>
<dbReference type="SUPFAM" id="SSF51735">
    <property type="entry name" value="NAD(P)-binding Rossmann-fold domains"/>
    <property type="match status" value="1"/>
</dbReference>
<accession>A0A366WNC0</accession>
<feature type="binding site" evidence="5">
    <location>
        <begin position="151"/>
        <end position="153"/>
    </location>
    <ligand>
        <name>D-glyceraldehyde 3-phosphate</name>
        <dbReference type="ChEBI" id="CHEBI:59776"/>
    </ligand>
</feature>
<dbReference type="InterPro" id="IPR020828">
    <property type="entry name" value="GlycerAld_3-P_DH_NAD(P)-bd"/>
</dbReference>
<evidence type="ECO:0000256" key="4">
    <source>
        <dbReference type="PIRSR" id="PIRSR000149-1"/>
    </source>
</evidence>
<comment type="caution">
    <text evidence="11">The sequence shown here is derived from an EMBL/GenBank/DDBJ whole genome shotgun (WGS) entry which is preliminary data.</text>
</comment>
<organism evidence="11 12">
    <name type="scientific">Phaeobacter gallaeciensis</name>
    <dbReference type="NCBI Taxonomy" id="60890"/>
    <lineage>
        <taxon>Bacteria</taxon>
        <taxon>Pseudomonadati</taxon>
        <taxon>Pseudomonadota</taxon>
        <taxon>Alphaproteobacteria</taxon>
        <taxon>Rhodobacterales</taxon>
        <taxon>Roseobacteraceae</taxon>
        <taxon>Phaeobacter</taxon>
    </lineage>
</organism>
<dbReference type="AlphaFoldDB" id="A0A366WNC0"/>
<feature type="binding site" evidence="5">
    <location>
        <position position="233"/>
    </location>
    <ligand>
        <name>D-glyceraldehyde 3-phosphate</name>
        <dbReference type="ChEBI" id="CHEBI:59776"/>
    </ligand>
</feature>
<dbReference type="FunFam" id="3.40.50.720:FF:000001">
    <property type="entry name" value="Glyceraldehyde-3-phosphate dehydrogenase"/>
    <property type="match status" value="1"/>
</dbReference>
<dbReference type="OrthoDB" id="9803304at2"/>
<dbReference type="CDD" id="cd18126">
    <property type="entry name" value="GAPDH_I_C"/>
    <property type="match status" value="1"/>
</dbReference>
<feature type="binding site" evidence="6">
    <location>
        <position position="121"/>
    </location>
    <ligand>
        <name>NAD(+)</name>
        <dbReference type="ChEBI" id="CHEBI:57540"/>
    </ligand>
</feature>
<sequence>MTTQIAINGLGRIGRCVLRALAEQNRSDIRVVAANDLAPADHVAHLLKYDSVHGRFAGDVSCDQNQLLHAGNQTVRLSSCRSPEDLDWQDVDIVFECTGHFNERAKAARHLANGSKQILVSAPVSDADRTVVFGVNHLEIESTDIVVSNASCTTNCLAPVAQVLDAAFGIETGYVTTVHSYTGDQPSHDRDHSDLYRARAAGLSMVPTSTGAARAISQVLPKLEGRLEGSAIRVPTANVSLIDFCFMPQRSTDVETVNKVLQSATTGPLKGVLGFEAAPLVSSDFNHNSFSSVFAPAQTAVTRDGMIRVLCWYDNEWGFSNRMIDTGAYMASLMQQANQPICVNS</sequence>
<keyword evidence="6" id="KW-0547">Nucleotide-binding</keyword>
<dbReference type="RefSeq" id="WP_113825070.1">
    <property type="nucleotide sequence ID" value="NZ_QOCE01000046.1"/>
</dbReference>
<evidence type="ECO:0000313" key="12">
    <source>
        <dbReference type="Proteomes" id="UP000252706"/>
    </source>
</evidence>
<protein>
    <recommendedName>
        <fullName evidence="9">Glyceraldehyde-3-phosphate dehydrogenase</fullName>
        <ecNumber evidence="9">1.2.1.-</ecNumber>
    </recommendedName>
</protein>
<evidence type="ECO:0000256" key="9">
    <source>
        <dbReference type="RuleBase" id="RU361160"/>
    </source>
</evidence>
<dbReference type="CDD" id="cd05214">
    <property type="entry name" value="GAPDH_I_N"/>
    <property type="match status" value="1"/>
</dbReference>
<evidence type="ECO:0000313" key="11">
    <source>
        <dbReference type="EMBL" id="RBW51334.1"/>
    </source>
</evidence>
<dbReference type="EC" id="1.2.1.-" evidence="9"/>
<evidence type="ECO:0000256" key="3">
    <source>
        <dbReference type="ARBA" id="ARBA00023002"/>
    </source>
</evidence>
<dbReference type="Gene3D" id="3.30.360.10">
    <property type="entry name" value="Dihydrodipicolinate Reductase, domain 2"/>
    <property type="match status" value="1"/>
</dbReference>
<dbReference type="PRINTS" id="PR00078">
    <property type="entry name" value="G3PDHDRGNASE"/>
</dbReference>
<feature type="site" description="Activates thiol group during catalysis" evidence="7">
    <location>
        <position position="179"/>
    </location>
</feature>
<feature type="binding site" evidence="5">
    <location>
        <position position="182"/>
    </location>
    <ligand>
        <name>D-glyceraldehyde 3-phosphate</name>
        <dbReference type="ChEBI" id="CHEBI:59776"/>
    </ligand>
</feature>
<dbReference type="PROSITE" id="PS00071">
    <property type="entry name" value="GAPDH"/>
    <property type="match status" value="1"/>
</dbReference>
<comment type="subunit">
    <text evidence="2">Homotetramer.</text>
</comment>
<evidence type="ECO:0000256" key="2">
    <source>
        <dbReference type="ARBA" id="ARBA00011881"/>
    </source>
</evidence>
<dbReference type="InterPro" id="IPR020830">
    <property type="entry name" value="GlycerAld_3-P_DH_AS"/>
</dbReference>
<dbReference type="Gene3D" id="3.40.50.720">
    <property type="entry name" value="NAD(P)-binding Rossmann-like Domain"/>
    <property type="match status" value="1"/>
</dbReference>
<dbReference type="SUPFAM" id="SSF55347">
    <property type="entry name" value="Glyceraldehyde-3-phosphate dehydrogenase-like, C-terminal domain"/>
    <property type="match status" value="1"/>
</dbReference>
<dbReference type="InterPro" id="IPR020829">
    <property type="entry name" value="GlycerAld_3-P_DH_cat"/>
</dbReference>
<dbReference type="PANTHER" id="PTHR43148">
    <property type="entry name" value="GLYCERALDEHYDE-3-PHOSPHATE DEHYDROGENASE 2"/>
    <property type="match status" value="1"/>
</dbReference>
<evidence type="ECO:0000256" key="7">
    <source>
        <dbReference type="PIRSR" id="PIRSR000149-4"/>
    </source>
</evidence>
<dbReference type="InterPro" id="IPR036291">
    <property type="entry name" value="NAD(P)-bd_dom_sf"/>
</dbReference>
<dbReference type="Proteomes" id="UP000252706">
    <property type="component" value="Unassembled WGS sequence"/>
</dbReference>
<gene>
    <name evidence="11" type="primary">gap</name>
    <name evidence="11" type="ORF">DS909_19165</name>
</gene>
<feature type="binding site" evidence="6">
    <location>
        <position position="315"/>
    </location>
    <ligand>
        <name>NAD(+)</name>
        <dbReference type="ChEBI" id="CHEBI:57540"/>
    </ligand>
</feature>
<comment type="similarity">
    <text evidence="1 8">Belongs to the glyceraldehyde-3-phosphate dehydrogenase family.</text>
</comment>
<keyword evidence="6" id="KW-0520">NAD</keyword>
<dbReference type="GO" id="GO:0006006">
    <property type="term" value="P:glucose metabolic process"/>
    <property type="evidence" value="ECO:0007669"/>
    <property type="project" value="InterPro"/>
</dbReference>
<dbReference type="Pfam" id="PF02800">
    <property type="entry name" value="Gp_dh_C"/>
    <property type="match status" value="1"/>
</dbReference>
<dbReference type="GO" id="GO:0051287">
    <property type="term" value="F:NAD binding"/>
    <property type="evidence" value="ECO:0007669"/>
    <property type="project" value="InterPro"/>
</dbReference>
<evidence type="ECO:0000256" key="6">
    <source>
        <dbReference type="PIRSR" id="PIRSR000149-3"/>
    </source>
</evidence>
<dbReference type="InterPro" id="IPR006424">
    <property type="entry name" value="Glyceraldehyde-3-P_DH_1"/>
</dbReference>